<comment type="caution">
    <text evidence="1">The sequence shown here is derived from an EMBL/GenBank/DDBJ whole genome shotgun (WGS) entry which is preliminary data.</text>
</comment>
<reference evidence="1 2" key="1">
    <citation type="submission" date="2023-07" db="EMBL/GenBank/DDBJ databases">
        <title>Sequencing the genomes of 1000 actinobacteria strains.</title>
        <authorList>
            <person name="Klenk H.-P."/>
        </authorList>
    </citation>
    <scope>NUCLEOTIDE SEQUENCE [LARGE SCALE GENOMIC DNA]</scope>
    <source>
        <strain evidence="1 2">DSM 44710</strain>
    </source>
</reference>
<sequence length="39" mass="4072">MNAVLALLTAVPVIWLAVQDRIFNPAFPGLAPGRSTGPP</sequence>
<dbReference type="EMBL" id="JAUSRA010000001">
    <property type="protein sequence ID" value="MDP9792634.1"/>
    <property type="molecule type" value="Genomic_DNA"/>
</dbReference>
<evidence type="ECO:0000313" key="1">
    <source>
        <dbReference type="EMBL" id="MDP9792634.1"/>
    </source>
</evidence>
<accession>A0ABT9MMM7</accession>
<organism evidence="1 2">
    <name type="scientific">Catenuloplanes nepalensis</name>
    <dbReference type="NCBI Taxonomy" id="587533"/>
    <lineage>
        <taxon>Bacteria</taxon>
        <taxon>Bacillati</taxon>
        <taxon>Actinomycetota</taxon>
        <taxon>Actinomycetes</taxon>
        <taxon>Micromonosporales</taxon>
        <taxon>Micromonosporaceae</taxon>
        <taxon>Catenuloplanes</taxon>
    </lineage>
</organism>
<dbReference type="Proteomes" id="UP001240984">
    <property type="component" value="Unassembled WGS sequence"/>
</dbReference>
<name>A0ABT9MMM7_9ACTN</name>
<protein>
    <submittedName>
        <fullName evidence="1">Uncharacterized protein</fullName>
    </submittedName>
</protein>
<proteinExistence type="predicted"/>
<keyword evidence="2" id="KW-1185">Reference proteome</keyword>
<evidence type="ECO:0000313" key="2">
    <source>
        <dbReference type="Proteomes" id="UP001240984"/>
    </source>
</evidence>
<gene>
    <name evidence="1" type="ORF">J2S43_001146</name>
</gene>